<dbReference type="AlphaFoldDB" id="A0A0F9VZS6"/>
<sequence>MRIKQPLMMAVTLVAALGASHVFADHDRRTVVRETHYSAPILTYHSGPVSVYVVPSHSTRVITTSQRHDSHGHRYGHKVSGFGHAPHGKAYGYYGRKGRDDHRKYDRYDNKRHYGGSERDYHGGYHGGYYRDHAPSRGSWSRDRREVIYVNKDARRHSNYRRVERNSVVIRERRR</sequence>
<dbReference type="EMBL" id="LAZR01000019">
    <property type="protein sequence ID" value="KKO05503.1"/>
    <property type="molecule type" value="Genomic_DNA"/>
</dbReference>
<evidence type="ECO:0000313" key="1">
    <source>
        <dbReference type="EMBL" id="KKO05503.1"/>
    </source>
</evidence>
<name>A0A0F9VZS6_9ZZZZ</name>
<proteinExistence type="predicted"/>
<gene>
    <name evidence="1" type="ORF">LCGC14_0077750</name>
</gene>
<accession>A0A0F9VZS6</accession>
<comment type="caution">
    <text evidence="1">The sequence shown here is derived from an EMBL/GenBank/DDBJ whole genome shotgun (WGS) entry which is preliminary data.</text>
</comment>
<organism evidence="1">
    <name type="scientific">marine sediment metagenome</name>
    <dbReference type="NCBI Taxonomy" id="412755"/>
    <lineage>
        <taxon>unclassified sequences</taxon>
        <taxon>metagenomes</taxon>
        <taxon>ecological metagenomes</taxon>
    </lineage>
</organism>
<protein>
    <submittedName>
        <fullName evidence="1">Uncharacterized protein</fullName>
    </submittedName>
</protein>
<reference evidence="1" key="1">
    <citation type="journal article" date="2015" name="Nature">
        <title>Complex archaea that bridge the gap between prokaryotes and eukaryotes.</title>
        <authorList>
            <person name="Spang A."/>
            <person name="Saw J.H."/>
            <person name="Jorgensen S.L."/>
            <person name="Zaremba-Niedzwiedzka K."/>
            <person name="Martijn J."/>
            <person name="Lind A.E."/>
            <person name="van Eijk R."/>
            <person name="Schleper C."/>
            <person name="Guy L."/>
            <person name="Ettema T.J."/>
        </authorList>
    </citation>
    <scope>NUCLEOTIDE SEQUENCE</scope>
</reference>